<evidence type="ECO:0000256" key="7">
    <source>
        <dbReference type="ARBA" id="ARBA00022833"/>
    </source>
</evidence>
<comment type="similarity">
    <text evidence="3 11">Belongs to the VPS11 family.</text>
</comment>
<evidence type="ECO:0000256" key="4">
    <source>
        <dbReference type="ARBA" id="ARBA00022448"/>
    </source>
</evidence>
<dbReference type="InterPro" id="IPR057308">
    <property type="entry name" value="CHCR_PEP5_VPS11"/>
</dbReference>
<dbReference type="PANTHER" id="PTHR23323">
    <property type="entry name" value="VACUOLAR PROTEIN SORTING-ASSOCIATED PROTEIN"/>
    <property type="match status" value="1"/>
</dbReference>
<protein>
    <recommendedName>
        <fullName evidence="11">Vacuolar protein sorting-associated protein 11 homolog</fullName>
    </recommendedName>
</protein>
<comment type="subcellular location">
    <subcellularLocation>
        <location evidence="2">Late endosome membrane</location>
        <topology evidence="2">Peripheral membrane protein</topology>
        <orientation evidence="2">Cytoplasmic side</orientation>
    </subcellularLocation>
    <subcellularLocation>
        <location evidence="1">Lysosome</location>
    </subcellularLocation>
</comment>
<evidence type="ECO:0000256" key="2">
    <source>
        <dbReference type="ARBA" id="ARBA00004492"/>
    </source>
</evidence>
<dbReference type="PANTHER" id="PTHR23323:SF24">
    <property type="entry name" value="VACUOLAR PROTEIN SORTING-ASSOCIATED PROTEIN 11 HOMOLOG"/>
    <property type="match status" value="1"/>
</dbReference>
<evidence type="ECO:0000256" key="9">
    <source>
        <dbReference type="ARBA" id="ARBA00023136"/>
    </source>
</evidence>
<evidence type="ECO:0000256" key="13">
    <source>
        <dbReference type="PROSITE-ProRule" id="PRU01006"/>
    </source>
</evidence>
<dbReference type="InterPro" id="IPR036322">
    <property type="entry name" value="WD40_repeat_dom_sf"/>
</dbReference>
<keyword evidence="4" id="KW-0813">Transport</keyword>
<dbReference type="GO" id="GO:0016050">
    <property type="term" value="P:vesicle organization"/>
    <property type="evidence" value="ECO:0007669"/>
    <property type="project" value="UniProtKB-ARBA"/>
</dbReference>
<accession>A0ABD2WIH4</accession>
<keyword evidence="6 12" id="KW-0863">Zinc-finger</keyword>
<feature type="domain" description="RING-type" evidence="16">
    <location>
        <begin position="810"/>
        <end position="848"/>
    </location>
</feature>
<keyword evidence="7" id="KW-0862">Zinc</keyword>
<dbReference type="GO" id="GO:0031902">
    <property type="term" value="C:late endosome membrane"/>
    <property type="evidence" value="ECO:0007669"/>
    <property type="project" value="UniProtKB-SubCell"/>
</dbReference>
<dbReference type="GO" id="GO:0008270">
    <property type="term" value="F:zinc ion binding"/>
    <property type="evidence" value="ECO:0007669"/>
    <property type="project" value="UniProtKB-KW"/>
</dbReference>
<evidence type="ECO:0000313" key="18">
    <source>
        <dbReference type="Proteomes" id="UP001627154"/>
    </source>
</evidence>
<organism evidence="17 18">
    <name type="scientific">Trichogramma kaykai</name>
    <dbReference type="NCBI Taxonomy" id="54128"/>
    <lineage>
        <taxon>Eukaryota</taxon>
        <taxon>Metazoa</taxon>
        <taxon>Ecdysozoa</taxon>
        <taxon>Arthropoda</taxon>
        <taxon>Hexapoda</taxon>
        <taxon>Insecta</taxon>
        <taxon>Pterygota</taxon>
        <taxon>Neoptera</taxon>
        <taxon>Endopterygota</taxon>
        <taxon>Hymenoptera</taxon>
        <taxon>Apocrita</taxon>
        <taxon>Proctotrupomorpha</taxon>
        <taxon>Chalcidoidea</taxon>
        <taxon>Trichogrammatidae</taxon>
        <taxon>Trichogramma</taxon>
    </lineage>
</organism>
<keyword evidence="5" id="KW-0479">Metal-binding</keyword>
<dbReference type="Gene3D" id="3.30.40.10">
    <property type="entry name" value="Zinc/RING finger domain, C3HC4 (zinc finger)"/>
    <property type="match status" value="1"/>
</dbReference>
<dbReference type="GO" id="GO:0005764">
    <property type="term" value="C:lysosome"/>
    <property type="evidence" value="ECO:0007669"/>
    <property type="project" value="UniProtKB-SubCell"/>
</dbReference>
<reference evidence="17 18" key="1">
    <citation type="journal article" date="2024" name="bioRxiv">
        <title>A reference genome for Trichogramma kaykai: A tiny desert-dwelling parasitoid wasp with competing sex-ratio distorters.</title>
        <authorList>
            <person name="Culotta J."/>
            <person name="Lindsey A.R."/>
        </authorList>
    </citation>
    <scope>NUCLEOTIDE SEQUENCE [LARGE SCALE GENOMIC DNA]</scope>
    <source>
        <strain evidence="17 18">KSX58</strain>
    </source>
</reference>
<evidence type="ECO:0000256" key="10">
    <source>
        <dbReference type="ARBA" id="ARBA00023228"/>
    </source>
</evidence>
<evidence type="ECO:0000256" key="3">
    <source>
        <dbReference type="ARBA" id="ARBA00007070"/>
    </source>
</evidence>
<dbReference type="Pfam" id="PF12451">
    <property type="entry name" value="VPS11_C"/>
    <property type="match status" value="1"/>
</dbReference>
<evidence type="ECO:0000256" key="15">
    <source>
        <dbReference type="SAM" id="MobiDB-lite"/>
    </source>
</evidence>
<feature type="repeat" description="CHCR" evidence="13">
    <location>
        <begin position="399"/>
        <end position="547"/>
    </location>
</feature>
<evidence type="ECO:0000256" key="14">
    <source>
        <dbReference type="SAM" id="Coils"/>
    </source>
</evidence>
<evidence type="ECO:0000256" key="1">
    <source>
        <dbReference type="ARBA" id="ARBA00004371"/>
    </source>
</evidence>
<dbReference type="GO" id="GO:0006886">
    <property type="term" value="P:intracellular protein transport"/>
    <property type="evidence" value="ECO:0007669"/>
    <property type="project" value="UniProtKB-UniRule"/>
</dbReference>
<dbReference type="InterPro" id="IPR057307">
    <property type="entry name" value="PEP5_VPS11_N"/>
</dbReference>
<keyword evidence="18" id="KW-1185">Reference proteome</keyword>
<keyword evidence="8" id="KW-0653">Protein transport</keyword>
<dbReference type="Pfam" id="PF23341">
    <property type="entry name" value="PEP5_VPS11_N"/>
    <property type="match status" value="1"/>
</dbReference>
<evidence type="ECO:0000256" key="12">
    <source>
        <dbReference type="PROSITE-ProRule" id="PRU00175"/>
    </source>
</evidence>
<dbReference type="InterPro" id="IPR024763">
    <property type="entry name" value="VPS11_C"/>
</dbReference>
<dbReference type="SUPFAM" id="SSF57850">
    <property type="entry name" value="RING/U-box"/>
    <property type="match status" value="1"/>
</dbReference>
<dbReference type="InterPro" id="IPR016528">
    <property type="entry name" value="VPS11"/>
</dbReference>
<dbReference type="InterPro" id="IPR001841">
    <property type="entry name" value="Znf_RING"/>
</dbReference>
<proteinExistence type="inferred from homology"/>
<feature type="coiled-coil region" evidence="14">
    <location>
        <begin position="767"/>
        <end position="801"/>
    </location>
</feature>
<dbReference type="Gene3D" id="2.130.10.10">
    <property type="entry name" value="YVTN repeat-like/Quinoprotein amine dehydrogenase"/>
    <property type="match status" value="1"/>
</dbReference>
<sequence length="1048" mass="120486">MTFLEWRRFNFFSIQEDSVFGKNVPEPFGDIQIVGATSGNGLLIIGDVIGFIHMVDRFYEITSFKAYENTLTLVHQISNCPYLFTIGEDEPGCNPTIKVWSLDKKDKQGNPLCIRISRAIPSYKAIAATTLCVHSSLTLMAVGFEDGSIMLYRGDLTRERKNKIKVLKDSNMKITGLAIHVAAKQSYLYVTTTNNAYLYNITVRDKETKSLLDDFGCALKCSIFAESKQDGQFMVGRSDAIYCYTPDGRGPCYAIDGKKTLLKWFRNYLVIITEGVEAASGTVITPKLDAQPGIVNNTITILDIQNKFIVFAASLPSIEAVLSEWGGLFVLSGDCKLYRLEEKDLQSKLNLLFKKNLYDISIRIAKNHHYDVEGLADIFRLYGDHLHSKGDYNGAIEQYVKTIGILEPSYVIKKYLNSQHIDYLIIYLQALHKQGQATGNHTTLLLNCYTKLNHSEELRNFIMTKDRKVDFDVEIAIKVCRHCSPEDALMLAQKHEKHEWYLRIQIEDKAEYKKALDYIGTLKFEEADLNMKKYGKILIENIPNDATQFLKILCTKYVPNNSNEQVMEHNVEKADPEDYIHLFLNNSEHLIEFLEYLIKNDNGVRWSTLVYNTLIEHYLHGWSNSNDELLKSQHEQKIIRLLQTSHASFDRDQILILCHQHDFRKGVLLLYEEKKLYQEILRYHLQKGDPEKVLATCNNFGNQDPHLWVQTLWTIASKNMTSSKLLLDVLDHIAKEKLLAPLTVLDALSTSLTSNLKDIRHYLNNVLSQEQEQVQADTELIEKYRRDSKNLRQKMHEIENDTIIFQGSRCSACHHQLELPSVHFLCNHSYHQHCFQSFSENENECPACMPTNKKWLDIIKAQEQSKDFHETFHCLIDRTEEPFSLIADYFGHNVFKQIMVIAEWQKSQTIAKMVNDQCDMQMYDFHKSEVDSQYTLKENKSTSRPIEVDNIKTYQSTLEPSGNPLKLSTTPRSQHSNLEQLLSNSPGSSKLKVDNSTLMTSSAEKKFVLPTAPMEPSNPFKEDYDESKNPFADEFEDDDPNNPFFNDS</sequence>
<gene>
    <name evidence="17" type="ORF">TKK_012701</name>
</gene>
<feature type="region of interest" description="Disordered" evidence="15">
    <location>
        <begin position="957"/>
        <end position="1048"/>
    </location>
</feature>
<dbReference type="AlphaFoldDB" id="A0ABD2WIH4"/>
<evidence type="ECO:0000256" key="8">
    <source>
        <dbReference type="ARBA" id="ARBA00022927"/>
    </source>
</evidence>
<evidence type="ECO:0000256" key="5">
    <source>
        <dbReference type="ARBA" id="ARBA00022723"/>
    </source>
</evidence>
<dbReference type="InterPro" id="IPR015943">
    <property type="entry name" value="WD40/YVTN_repeat-like_dom_sf"/>
</dbReference>
<dbReference type="CDD" id="cd16688">
    <property type="entry name" value="RING-H2_Vps11"/>
    <property type="match status" value="1"/>
</dbReference>
<evidence type="ECO:0000313" key="17">
    <source>
        <dbReference type="EMBL" id="KAL3392642.1"/>
    </source>
</evidence>
<dbReference type="PROSITE" id="PS50236">
    <property type="entry name" value="CHCR"/>
    <property type="match status" value="1"/>
</dbReference>
<evidence type="ECO:0000259" key="16">
    <source>
        <dbReference type="PROSITE" id="PS50089"/>
    </source>
</evidence>
<dbReference type="InterPro" id="IPR000547">
    <property type="entry name" value="Clathrin_H-chain/VPS_repeat"/>
</dbReference>
<dbReference type="EMBL" id="JBJJXI010000102">
    <property type="protein sequence ID" value="KAL3392642.1"/>
    <property type="molecule type" value="Genomic_DNA"/>
</dbReference>
<comment type="caution">
    <text evidence="17">The sequence shown here is derived from an EMBL/GenBank/DDBJ whole genome shotgun (WGS) entry which is preliminary data.</text>
</comment>
<name>A0ABD2WIH4_9HYME</name>
<dbReference type="PIRSF" id="PIRSF007860">
    <property type="entry name" value="VPS11"/>
    <property type="match status" value="1"/>
</dbReference>
<dbReference type="PROSITE" id="PS50089">
    <property type="entry name" value="ZF_RING_2"/>
    <property type="match status" value="1"/>
</dbReference>
<keyword evidence="10" id="KW-0458">Lysosome</keyword>
<dbReference type="SUPFAM" id="SSF50978">
    <property type="entry name" value="WD40 repeat-like"/>
    <property type="match status" value="1"/>
</dbReference>
<dbReference type="Proteomes" id="UP001627154">
    <property type="component" value="Unassembled WGS sequence"/>
</dbReference>
<keyword evidence="14" id="KW-0175">Coiled coil</keyword>
<evidence type="ECO:0000256" key="6">
    <source>
        <dbReference type="ARBA" id="ARBA00022771"/>
    </source>
</evidence>
<dbReference type="GO" id="GO:0099023">
    <property type="term" value="C:vesicle tethering complex"/>
    <property type="evidence" value="ECO:0007669"/>
    <property type="project" value="UniProtKB-ARBA"/>
</dbReference>
<evidence type="ECO:0000256" key="11">
    <source>
        <dbReference type="PIRNR" id="PIRNR007860"/>
    </source>
</evidence>
<dbReference type="Pfam" id="PF23356">
    <property type="entry name" value="TPR_PEP5_VPS11"/>
    <property type="match status" value="1"/>
</dbReference>
<feature type="compositionally biased region" description="Polar residues" evidence="15">
    <location>
        <begin position="957"/>
        <end position="1002"/>
    </location>
</feature>
<dbReference type="InterPro" id="IPR013083">
    <property type="entry name" value="Znf_RING/FYVE/PHD"/>
</dbReference>
<keyword evidence="9 11" id="KW-0472">Membrane</keyword>